<keyword evidence="2" id="KW-0812">Transmembrane</keyword>
<dbReference type="AlphaFoldDB" id="A0A1I7T7P1"/>
<dbReference type="SUPFAM" id="SSF49354">
    <property type="entry name" value="PapD-like"/>
    <property type="match status" value="1"/>
</dbReference>
<dbReference type="Pfam" id="PF00635">
    <property type="entry name" value="Motile_Sperm"/>
    <property type="match status" value="1"/>
</dbReference>
<keyword evidence="1" id="KW-0963">Cytoplasm</keyword>
<reference evidence="5" key="1">
    <citation type="submission" date="2016-11" db="UniProtKB">
        <authorList>
            <consortium name="WormBaseParasite"/>
        </authorList>
    </citation>
    <scope>IDENTIFICATION</scope>
</reference>
<organism evidence="4 5">
    <name type="scientific">Caenorhabditis tropicalis</name>
    <dbReference type="NCBI Taxonomy" id="1561998"/>
    <lineage>
        <taxon>Eukaryota</taxon>
        <taxon>Metazoa</taxon>
        <taxon>Ecdysozoa</taxon>
        <taxon>Nematoda</taxon>
        <taxon>Chromadorea</taxon>
        <taxon>Rhabditida</taxon>
        <taxon>Rhabditina</taxon>
        <taxon>Rhabditomorpha</taxon>
        <taxon>Rhabditoidea</taxon>
        <taxon>Rhabditidae</taxon>
        <taxon>Peloderinae</taxon>
        <taxon>Caenorhabditis</taxon>
    </lineage>
</organism>
<dbReference type="InterPro" id="IPR013783">
    <property type="entry name" value="Ig-like_fold"/>
</dbReference>
<feature type="transmembrane region" description="Helical" evidence="2">
    <location>
        <begin position="67"/>
        <end position="92"/>
    </location>
</feature>
<dbReference type="STRING" id="1561998.A0A1I7T7P1"/>
<dbReference type="InterPro" id="IPR008962">
    <property type="entry name" value="PapD-like_sf"/>
</dbReference>
<keyword evidence="2" id="KW-0472">Membrane</keyword>
<evidence type="ECO:0000256" key="1">
    <source>
        <dbReference type="RuleBase" id="RU003425"/>
    </source>
</evidence>
<protein>
    <recommendedName>
        <fullName evidence="1">Major sperm protein</fullName>
    </recommendedName>
</protein>
<feature type="transmembrane region" description="Helical" evidence="2">
    <location>
        <begin position="42"/>
        <end position="61"/>
    </location>
</feature>
<dbReference type="PROSITE" id="PS50202">
    <property type="entry name" value="MSP"/>
    <property type="match status" value="1"/>
</dbReference>
<dbReference type="Gene3D" id="2.60.40.10">
    <property type="entry name" value="Immunoglobulins"/>
    <property type="match status" value="1"/>
</dbReference>
<proteinExistence type="predicted"/>
<keyword evidence="2" id="KW-1133">Transmembrane helix</keyword>
<dbReference type="InterPro" id="IPR051774">
    <property type="entry name" value="Sperm-specific_class_P"/>
</dbReference>
<evidence type="ECO:0000259" key="3">
    <source>
        <dbReference type="PROSITE" id="PS50202"/>
    </source>
</evidence>
<feature type="transmembrane region" description="Helical" evidence="2">
    <location>
        <begin position="141"/>
        <end position="162"/>
    </location>
</feature>
<accession>A0A1I7T7P1</accession>
<feature type="domain" description="MSP" evidence="3">
    <location>
        <begin position="163"/>
        <end position="291"/>
    </location>
</feature>
<dbReference type="WBParaSite" id="Csp11.Scaffold533.g3213.t2">
    <property type="protein sequence ID" value="Csp11.Scaffold533.g3213.t2"/>
    <property type="gene ID" value="Csp11.Scaffold533.g3213"/>
</dbReference>
<evidence type="ECO:0000313" key="5">
    <source>
        <dbReference type="WBParaSite" id="Csp11.Scaffold533.g3213.t2"/>
    </source>
</evidence>
<dbReference type="InterPro" id="IPR000535">
    <property type="entry name" value="MSP_dom"/>
</dbReference>
<keyword evidence="4" id="KW-1185">Reference proteome</keyword>
<evidence type="ECO:0000313" key="4">
    <source>
        <dbReference type="Proteomes" id="UP000095282"/>
    </source>
</evidence>
<keyword evidence="1" id="KW-0206">Cytoskeleton</keyword>
<dbReference type="PANTHER" id="PTHR22947">
    <property type="entry name" value="MAJOR SPERM PROTEIN"/>
    <property type="match status" value="1"/>
</dbReference>
<name>A0A1I7T7P1_9PELO</name>
<comment type="function">
    <text evidence="1">Central component in molecular interactions underlying sperm crawling. Forms an extensive filament system that extends from sperm villipoda, along the leading edge of the pseudopod.</text>
</comment>
<sequence>MASAIYSQSVFGLKEYIHSQRTIPLIHIPSSKMSIIFERCSFIPFSQVIGCIPMTVLFLLYADSFEIGILVPIFIVCTIFLSAILVSICMYRKLAEFNGNNPADLLKGDRWRLTIETVGLIAFSVTVIAIKWSGFQMNDDIIITLLCIQTTIFCLIDLCLIWKSEMKPLTIWISRTEWIRFALTADPPNCLVPVTGGTFIHTLFNRGHKKLIYKIKSSNNNNYRITPVFGFIDPSERKKITVTRTGGAQKCDKLDKLVIHYAFAPVDATDARTSFPDVTPFESVTILLITY</sequence>
<dbReference type="Proteomes" id="UP000095282">
    <property type="component" value="Unplaced"/>
</dbReference>
<feature type="transmembrane region" description="Helical" evidence="2">
    <location>
        <begin position="113"/>
        <end position="135"/>
    </location>
</feature>
<evidence type="ECO:0000256" key="2">
    <source>
        <dbReference type="SAM" id="Phobius"/>
    </source>
</evidence>
<dbReference type="PANTHER" id="PTHR22947:SF7">
    <property type="entry name" value="MSP DOMAIN-CONTAINING PROTEIN-RELATED"/>
    <property type="match status" value="1"/>
</dbReference>